<dbReference type="GO" id="GO:0005524">
    <property type="term" value="F:ATP binding"/>
    <property type="evidence" value="ECO:0007669"/>
    <property type="project" value="UniProtKB-KW"/>
</dbReference>
<dbReference type="PROSITE" id="PS51206">
    <property type="entry name" value="SF3_HELICASE_1"/>
    <property type="match status" value="1"/>
</dbReference>
<feature type="domain" description="SF3 helicase" evidence="5">
    <location>
        <begin position="544"/>
        <end position="707"/>
    </location>
</feature>
<dbReference type="Pfam" id="PF19263">
    <property type="entry name" value="DUF5906"/>
    <property type="match status" value="1"/>
</dbReference>
<dbReference type="Gene3D" id="3.40.50.300">
    <property type="entry name" value="P-loop containing nucleotide triphosphate hydrolases"/>
    <property type="match status" value="1"/>
</dbReference>
<comment type="caution">
    <text evidence="6">The sequence shown here is derived from an EMBL/GenBank/DDBJ whole genome shotgun (WGS) entry which is preliminary data.</text>
</comment>
<dbReference type="EMBL" id="BOON01000018">
    <property type="protein sequence ID" value="GII22592.1"/>
    <property type="molecule type" value="Genomic_DNA"/>
</dbReference>
<evidence type="ECO:0000313" key="7">
    <source>
        <dbReference type="Proteomes" id="UP000599074"/>
    </source>
</evidence>
<dbReference type="InterPro" id="IPR015330">
    <property type="entry name" value="DNA_primase/pol_bifunc_N"/>
</dbReference>
<gene>
    <name evidence="6" type="ORF">Pme01_21890</name>
</gene>
<keyword evidence="7" id="KW-1185">Reference proteome</keyword>
<dbReference type="InterPro" id="IPR014818">
    <property type="entry name" value="Phage/plasmid_primase_P4_C"/>
</dbReference>
<keyword evidence="3" id="KW-0067">ATP-binding</keyword>
<dbReference type="InterPro" id="IPR045455">
    <property type="entry name" value="NrS-1_pol-like_helicase"/>
</dbReference>
<dbReference type="InterPro" id="IPR051620">
    <property type="entry name" value="ORF904-like_C"/>
</dbReference>
<dbReference type="Pfam" id="PF08706">
    <property type="entry name" value="D5_N"/>
    <property type="match status" value="1"/>
</dbReference>
<protein>
    <recommendedName>
        <fullName evidence="5">SF3 helicase domain-containing protein</fullName>
    </recommendedName>
</protein>
<feature type="compositionally biased region" description="Low complexity" evidence="4">
    <location>
        <begin position="360"/>
        <end position="377"/>
    </location>
</feature>
<dbReference type="SUPFAM" id="SSF56747">
    <property type="entry name" value="Prim-pol domain"/>
    <property type="match status" value="1"/>
</dbReference>
<name>A0A8J3TB24_9ACTN</name>
<evidence type="ECO:0000256" key="4">
    <source>
        <dbReference type="SAM" id="MobiDB-lite"/>
    </source>
</evidence>
<feature type="region of interest" description="Disordered" evidence="4">
    <location>
        <begin position="352"/>
        <end position="390"/>
    </location>
</feature>
<sequence>MSGREGRRQGLDTLTAALAWYDAGCSVVAIRADGSKAPLVSWRSYQRRRADRARVAAWFAGNPPGIGVVCGAVSGGLEMLELEGRAIEEGLDSRLVELVRAAGLGQLWRRVAVEGYVERTPSGGLHLLYRVADVPVGRNAKLARRPATEAELADDPSDKIKTLAETRGEGGYTVVAPSHGAVHQTGRAWVALRGATPARIPTITGQERDALVAVVRCLDAMPPPPVEPPRSPRRDGSAGTAPGEDYERRTDWADILEPAGWRLVSAVGRTRYWRRPGKRTGVSATTGRADDRDRLYVFTTSSEFESETPITKFHAYAVLHHRGDHAAAAAALRRAGFGVAVTVASAPETHCAPGDGGSAAGADADGLPAGGPAAASAQVGGEPLPHVAGWGPTEDGLARALVTHHGHELRYCPQRGMWLRWTGYRWLWDEAEYHRELIRRLARQLPTAGRWRRFKARALSAAGVAGIARLAQSDPAVMVHVADLDAEPYALNTPDGVVDLRTGELHPPRPQRLHTRCTPVGPDFERRSAVWDGFLRDIFGDDREVAGYVQRLLGVSAVGAVSEQVLPFAFGPGSNGKSTLLEAAMHALGRGEGGYAIAAPAEMLMVRTHAEHPAELAQLTGARLVVCAELEDGARFAESRIKQLTGRDSINARFMRGNPFTFAPSHTLWLLGNHKPVAKTGGPAFWRRVRLIPFGHTIPPERQEQRIGERLAEDAAAVLAWIVRGAVAYHADGLREPAIVTSATQEYARDEDTVGRFIDDQCHLAAGQELVQVGTTVLREAYERWCDEVGETPVSAKRLTQELRDRFRVGDARGAKGRRIYTGICLLAADSEGGFDEAGER</sequence>
<evidence type="ECO:0000256" key="1">
    <source>
        <dbReference type="ARBA" id="ARBA00022741"/>
    </source>
</evidence>
<reference evidence="6" key="1">
    <citation type="submission" date="2021-01" db="EMBL/GenBank/DDBJ databases">
        <title>Whole genome shotgun sequence of Planosporangium mesophilum NBRC 109066.</title>
        <authorList>
            <person name="Komaki H."/>
            <person name="Tamura T."/>
        </authorList>
    </citation>
    <scope>NUCLEOTIDE SEQUENCE</scope>
    <source>
        <strain evidence="6">NBRC 109066</strain>
    </source>
</reference>
<dbReference type="GO" id="GO:0016787">
    <property type="term" value="F:hydrolase activity"/>
    <property type="evidence" value="ECO:0007669"/>
    <property type="project" value="UniProtKB-KW"/>
</dbReference>
<dbReference type="Pfam" id="PF09250">
    <property type="entry name" value="Prim-Pol"/>
    <property type="match status" value="1"/>
</dbReference>
<organism evidence="6 7">
    <name type="scientific">Planosporangium mesophilum</name>
    <dbReference type="NCBI Taxonomy" id="689768"/>
    <lineage>
        <taxon>Bacteria</taxon>
        <taxon>Bacillati</taxon>
        <taxon>Actinomycetota</taxon>
        <taxon>Actinomycetes</taxon>
        <taxon>Micromonosporales</taxon>
        <taxon>Micromonosporaceae</taxon>
        <taxon>Planosporangium</taxon>
    </lineage>
</organism>
<dbReference type="InterPro" id="IPR006500">
    <property type="entry name" value="Helicase_put_C_phage/plasmid"/>
</dbReference>
<keyword evidence="1" id="KW-0547">Nucleotide-binding</keyword>
<dbReference type="SMART" id="SM00885">
    <property type="entry name" value="D5_N"/>
    <property type="match status" value="1"/>
</dbReference>
<dbReference type="RefSeq" id="WP_239088138.1">
    <property type="nucleotide sequence ID" value="NZ_BOON01000018.1"/>
</dbReference>
<accession>A0A8J3TB24</accession>
<evidence type="ECO:0000259" key="5">
    <source>
        <dbReference type="PROSITE" id="PS51206"/>
    </source>
</evidence>
<evidence type="ECO:0000256" key="3">
    <source>
        <dbReference type="ARBA" id="ARBA00022840"/>
    </source>
</evidence>
<dbReference type="NCBIfam" id="TIGR01613">
    <property type="entry name" value="primase_Cterm"/>
    <property type="match status" value="1"/>
</dbReference>
<proteinExistence type="predicted"/>
<evidence type="ECO:0000256" key="2">
    <source>
        <dbReference type="ARBA" id="ARBA00022801"/>
    </source>
</evidence>
<evidence type="ECO:0000313" key="6">
    <source>
        <dbReference type="EMBL" id="GII22592.1"/>
    </source>
</evidence>
<keyword evidence="2" id="KW-0378">Hydrolase</keyword>
<dbReference type="Proteomes" id="UP000599074">
    <property type="component" value="Unassembled WGS sequence"/>
</dbReference>
<dbReference type="InterPro" id="IPR027417">
    <property type="entry name" value="P-loop_NTPase"/>
</dbReference>
<dbReference type="AlphaFoldDB" id="A0A8J3TB24"/>
<dbReference type="PANTHER" id="PTHR35372">
    <property type="entry name" value="ATP BINDING PROTEIN-RELATED"/>
    <property type="match status" value="1"/>
</dbReference>
<feature type="region of interest" description="Disordered" evidence="4">
    <location>
        <begin position="221"/>
        <end position="247"/>
    </location>
</feature>
<dbReference type="SMART" id="SM00943">
    <property type="entry name" value="Prim-Pol"/>
    <property type="match status" value="1"/>
</dbReference>
<dbReference type="PANTHER" id="PTHR35372:SF2">
    <property type="entry name" value="SF3 HELICASE DOMAIN-CONTAINING PROTEIN"/>
    <property type="match status" value="1"/>
</dbReference>
<dbReference type="Gene3D" id="3.30.720.160">
    <property type="entry name" value="Bifunctional DNA primase/polymerase, N-terminal"/>
    <property type="match status" value="1"/>
</dbReference>
<dbReference type="InterPro" id="IPR014015">
    <property type="entry name" value="Helicase_SF3_DNA-vir"/>
</dbReference>